<reference evidence="1 2" key="1">
    <citation type="submission" date="2017-08" db="EMBL/GenBank/DDBJ databases">
        <authorList>
            <person name="de Groot N.N."/>
        </authorList>
    </citation>
    <scope>NUCLEOTIDE SEQUENCE [LARGE SCALE GENOMIC DNA]</scope>
    <source>
        <strain evidence="1 2">JC228</strain>
    </source>
</reference>
<gene>
    <name evidence="1" type="ORF">SAMN05877753_10216</name>
</gene>
<keyword evidence="2" id="KW-1185">Reference proteome</keyword>
<accession>A0A285CJP5</accession>
<organism evidence="1 2">
    <name type="scientific">Bacillus oleivorans</name>
    <dbReference type="NCBI Taxonomy" id="1448271"/>
    <lineage>
        <taxon>Bacteria</taxon>
        <taxon>Bacillati</taxon>
        <taxon>Bacillota</taxon>
        <taxon>Bacilli</taxon>
        <taxon>Bacillales</taxon>
        <taxon>Bacillaceae</taxon>
        <taxon>Bacillus</taxon>
    </lineage>
</organism>
<proteinExistence type="predicted"/>
<evidence type="ECO:0000313" key="1">
    <source>
        <dbReference type="EMBL" id="SNX67812.1"/>
    </source>
</evidence>
<protein>
    <submittedName>
        <fullName evidence="1">Uncharacterized protein</fullName>
    </submittedName>
</protein>
<evidence type="ECO:0000313" key="2">
    <source>
        <dbReference type="Proteomes" id="UP000219546"/>
    </source>
</evidence>
<dbReference type="OrthoDB" id="2474791at2"/>
<sequence length="135" mass="15493">MIQLGRKIYYDKSSGNVVWEIGERTYQFDTTETTIDQDIATFTALSERNRESFDVMKFEFGQFAQDFAECNGYRVDPATKTLEFSYPDPNAPQEPQPYQAPLTEQIKAIKEQQVRIDTDLASFMDYVISTQSGGM</sequence>
<dbReference type="RefSeq" id="WP_097157235.1">
    <property type="nucleotide sequence ID" value="NZ_JBEPMQ010000013.1"/>
</dbReference>
<dbReference type="AlphaFoldDB" id="A0A285CJP5"/>
<dbReference type="EMBL" id="OAOP01000002">
    <property type="protein sequence ID" value="SNX67812.1"/>
    <property type="molecule type" value="Genomic_DNA"/>
</dbReference>
<name>A0A285CJP5_9BACI</name>
<dbReference type="Proteomes" id="UP000219546">
    <property type="component" value="Unassembled WGS sequence"/>
</dbReference>